<dbReference type="GO" id="GO:0015205">
    <property type="term" value="F:nucleobase transmembrane transporter activity"/>
    <property type="evidence" value="ECO:0007669"/>
    <property type="project" value="TreeGrafter"/>
</dbReference>
<evidence type="ECO:0000256" key="3">
    <source>
        <dbReference type="ARBA" id="ARBA00022692"/>
    </source>
</evidence>
<dbReference type="Gene3D" id="1.10.4160.10">
    <property type="entry name" value="Hydantoin permease"/>
    <property type="match status" value="1"/>
</dbReference>
<dbReference type="Pfam" id="PF02133">
    <property type="entry name" value="Transp_cyt_pur"/>
    <property type="match status" value="1"/>
</dbReference>
<organism evidence="7 8">
    <name type="scientific">Phanerochaete sordida</name>
    <dbReference type="NCBI Taxonomy" id="48140"/>
    <lineage>
        <taxon>Eukaryota</taxon>
        <taxon>Fungi</taxon>
        <taxon>Dikarya</taxon>
        <taxon>Basidiomycota</taxon>
        <taxon>Agaricomycotina</taxon>
        <taxon>Agaricomycetes</taxon>
        <taxon>Polyporales</taxon>
        <taxon>Phanerochaetaceae</taxon>
        <taxon>Phanerochaete</taxon>
    </lineage>
</organism>
<feature type="transmembrane region" description="Helical" evidence="6">
    <location>
        <begin position="281"/>
        <end position="306"/>
    </location>
</feature>
<feature type="transmembrane region" description="Helical" evidence="6">
    <location>
        <begin position="397"/>
        <end position="415"/>
    </location>
</feature>
<keyword evidence="5 6" id="KW-0472">Membrane</keyword>
<dbReference type="GO" id="GO:0005886">
    <property type="term" value="C:plasma membrane"/>
    <property type="evidence" value="ECO:0007669"/>
    <property type="project" value="TreeGrafter"/>
</dbReference>
<evidence type="ECO:0000256" key="5">
    <source>
        <dbReference type="ARBA" id="ARBA00023136"/>
    </source>
</evidence>
<feature type="transmembrane region" description="Helical" evidence="6">
    <location>
        <begin position="80"/>
        <end position="105"/>
    </location>
</feature>
<dbReference type="OrthoDB" id="2018619at2759"/>
<comment type="caution">
    <text evidence="7">The sequence shown here is derived from an EMBL/GenBank/DDBJ whole genome shotgun (WGS) entry which is preliminary data.</text>
</comment>
<name>A0A9P3GL35_9APHY</name>
<dbReference type="PANTHER" id="PTHR30618:SF0">
    <property type="entry name" value="PURINE-URACIL PERMEASE NCS1"/>
    <property type="match status" value="1"/>
</dbReference>
<gene>
    <name evidence="7" type="ORF">PsYK624_124330</name>
</gene>
<keyword evidence="8" id="KW-1185">Reference proteome</keyword>
<dbReference type="Proteomes" id="UP000703269">
    <property type="component" value="Unassembled WGS sequence"/>
</dbReference>
<sequence length="548" mass="60819">MPKQPLRAYLSPSAWALEPSPSTFAPASKWSNKDMDPVQPEDRTWSTYNYVAYWISDATNAAVWELASSMLAVGLSWRQALPAIAVGHIVIAIVMVLNGTAGARLHIAFPVLNRSSFGFWFSYFSVISRVVLSMFWFGIQTYTGSECVYQMLKAIWPSVQHIPNRLAPGANITTVGMMCYFLYWLIQFPFMFVSPQRIRWLFLVKAIIVPPTWLAMLIWAVVKVPTSSGLFSEHATLTGSDFSWGWLNALNSAFGIYSTLTVNIPDFTRYAKNERSTYVQLAIIPVAFTLASFVGIAVTSAGIVLYGAVLWDPLQLIDRWDNRAAAFFASAAWLLTTLGTNISANSLSAANDMTVLCPRYINIRRGQVLCAILAGWALCPWEILASAQGFLTFMSGYTVFLGPFAGIMVTDYWLVHRCKVDVPAMYDPHGRYRYSYGFNWRAVLAVVCSVGPTLPGLVNAINTKVSVGNDKHLFDIAWIFGFTVASVIYYVTSTLFPAKETFIPHAILPDDVTAHADDRASDDLEKASLDKVGVREDIKSTLSVEHDS</sequence>
<evidence type="ECO:0000313" key="7">
    <source>
        <dbReference type="EMBL" id="GJE96239.1"/>
    </source>
</evidence>
<comment type="subcellular location">
    <subcellularLocation>
        <location evidence="1">Membrane</location>
        <topology evidence="1">Multi-pass membrane protein</topology>
    </subcellularLocation>
</comment>
<dbReference type="InterPro" id="IPR045225">
    <property type="entry name" value="Uracil/uridine/allantoin_perm"/>
</dbReference>
<proteinExistence type="inferred from homology"/>
<reference evidence="7 8" key="1">
    <citation type="submission" date="2021-08" db="EMBL/GenBank/DDBJ databases">
        <title>Draft Genome Sequence of Phanerochaete sordida strain YK-624.</title>
        <authorList>
            <person name="Mori T."/>
            <person name="Dohra H."/>
            <person name="Suzuki T."/>
            <person name="Kawagishi H."/>
            <person name="Hirai H."/>
        </authorList>
    </citation>
    <scope>NUCLEOTIDE SEQUENCE [LARGE SCALE GENOMIC DNA]</scope>
    <source>
        <strain evidence="7 8">YK-624</strain>
    </source>
</reference>
<keyword evidence="3 6" id="KW-0812">Transmembrane</keyword>
<accession>A0A9P3GL35</accession>
<feature type="transmembrane region" description="Helical" evidence="6">
    <location>
        <begin position="473"/>
        <end position="492"/>
    </location>
</feature>
<dbReference type="PANTHER" id="PTHR30618">
    <property type="entry name" value="NCS1 FAMILY PURINE/PYRIMIDINE TRANSPORTER"/>
    <property type="match status" value="1"/>
</dbReference>
<feature type="transmembrane region" description="Helical" evidence="6">
    <location>
        <begin position="198"/>
        <end position="222"/>
    </location>
</feature>
<protein>
    <submittedName>
        <fullName evidence="7">NCS1 nucleoside transporter family</fullName>
    </submittedName>
</protein>
<evidence type="ECO:0000313" key="8">
    <source>
        <dbReference type="Proteomes" id="UP000703269"/>
    </source>
</evidence>
<dbReference type="InterPro" id="IPR012681">
    <property type="entry name" value="NCS1"/>
</dbReference>
<dbReference type="NCBIfam" id="TIGR00800">
    <property type="entry name" value="ncs1"/>
    <property type="match status" value="1"/>
</dbReference>
<dbReference type="InterPro" id="IPR001248">
    <property type="entry name" value="Pur-cyt_permease"/>
</dbReference>
<dbReference type="CDD" id="cd11482">
    <property type="entry name" value="SLC-NCS1sbd_NRT1-like"/>
    <property type="match status" value="1"/>
</dbReference>
<feature type="transmembrane region" description="Helical" evidence="6">
    <location>
        <begin position="166"/>
        <end position="186"/>
    </location>
</feature>
<dbReference type="FunFam" id="1.10.4160.10:FF:000001">
    <property type="entry name" value="Uracil permease, putative"/>
    <property type="match status" value="1"/>
</dbReference>
<evidence type="ECO:0000256" key="6">
    <source>
        <dbReference type="SAM" id="Phobius"/>
    </source>
</evidence>
<evidence type="ECO:0000256" key="4">
    <source>
        <dbReference type="ARBA" id="ARBA00022989"/>
    </source>
</evidence>
<feature type="transmembrane region" description="Helical" evidence="6">
    <location>
        <begin position="436"/>
        <end position="461"/>
    </location>
</feature>
<evidence type="ECO:0000256" key="2">
    <source>
        <dbReference type="ARBA" id="ARBA00008974"/>
    </source>
</evidence>
<feature type="transmembrane region" description="Helical" evidence="6">
    <location>
        <begin position="326"/>
        <end position="347"/>
    </location>
</feature>
<feature type="transmembrane region" description="Helical" evidence="6">
    <location>
        <begin position="242"/>
        <end position="260"/>
    </location>
</feature>
<dbReference type="EMBL" id="BPQB01000057">
    <property type="protein sequence ID" value="GJE96239.1"/>
    <property type="molecule type" value="Genomic_DNA"/>
</dbReference>
<evidence type="ECO:0000256" key="1">
    <source>
        <dbReference type="ARBA" id="ARBA00004141"/>
    </source>
</evidence>
<feature type="transmembrane region" description="Helical" evidence="6">
    <location>
        <begin position="368"/>
        <end position="391"/>
    </location>
</feature>
<feature type="transmembrane region" description="Helical" evidence="6">
    <location>
        <begin position="117"/>
        <end position="139"/>
    </location>
</feature>
<dbReference type="AlphaFoldDB" id="A0A9P3GL35"/>
<keyword evidence="4 6" id="KW-1133">Transmembrane helix</keyword>
<comment type="similarity">
    <text evidence="2">Belongs to the purine-cytosine permease (2.A.39) family.</text>
</comment>